<dbReference type="GO" id="GO:0030313">
    <property type="term" value="C:cell envelope"/>
    <property type="evidence" value="ECO:0007669"/>
    <property type="project" value="UniProtKB-SubCell"/>
</dbReference>
<evidence type="ECO:0000256" key="3">
    <source>
        <dbReference type="ARBA" id="ARBA00023157"/>
    </source>
</evidence>
<evidence type="ECO:0000313" key="7">
    <source>
        <dbReference type="Proteomes" id="UP000310760"/>
    </source>
</evidence>
<evidence type="ECO:0000256" key="2">
    <source>
        <dbReference type="ARBA" id="ARBA00022748"/>
    </source>
</evidence>
<gene>
    <name evidence="6" type="ORF">E5339_05695</name>
</gene>
<dbReference type="PANTHER" id="PTHR42852">
    <property type="entry name" value="THIOL:DISULFIDE INTERCHANGE PROTEIN DSBE"/>
    <property type="match status" value="1"/>
</dbReference>
<keyword evidence="3" id="KW-1015">Disulfide bond</keyword>
<dbReference type="InterPro" id="IPR050553">
    <property type="entry name" value="Thioredoxin_ResA/DsbE_sf"/>
</dbReference>
<feature type="domain" description="Thioredoxin" evidence="5">
    <location>
        <begin position="319"/>
        <end position="457"/>
    </location>
</feature>
<name>A0A4S2FRG9_9BACT</name>
<comment type="subcellular location">
    <subcellularLocation>
        <location evidence="1">Cell envelope</location>
    </subcellularLocation>
</comment>
<dbReference type="PANTHER" id="PTHR42852:SF6">
    <property type="entry name" value="THIOL:DISULFIDE INTERCHANGE PROTEIN DSBE"/>
    <property type="match status" value="1"/>
</dbReference>
<dbReference type="RefSeq" id="WP_135950718.1">
    <property type="nucleotide sequence ID" value="NZ_CAONFL010000012.1"/>
</dbReference>
<dbReference type="EMBL" id="SRYJ01000009">
    <property type="protein sequence ID" value="TGY71791.1"/>
    <property type="molecule type" value="Genomic_DNA"/>
</dbReference>
<dbReference type="InterPro" id="IPR013740">
    <property type="entry name" value="Redoxin"/>
</dbReference>
<keyword evidence="2" id="KW-0201">Cytochrome c-type biogenesis</keyword>
<evidence type="ECO:0000256" key="4">
    <source>
        <dbReference type="ARBA" id="ARBA00023284"/>
    </source>
</evidence>
<evidence type="ECO:0000256" key="1">
    <source>
        <dbReference type="ARBA" id="ARBA00004196"/>
    </source>
</evidence>
<dbReference type="CDD" id="cd02966">
    <property type="entry name" value="TlpA_like_family"/>
    <property type="match status" value="1"/>
</dbReference>
<sequence length="459" mass="51106">MKKLTSMMATAALCCCLGSCNSGTKQEVENTVHIKGQLMDMGSQNVRMRFDGAASMVGDSRDILLETDAAGYFDTTFVLKEPTYYSISRNTLYLTPGDDMTIKVTQSNTEAEFSGKGAEANNYMKFRLFPKGGSYLEGGGNLRGDFVSTKALVDSLAAIRMHTLDTLSNVSGLFKKLETARIKADVINSYISYASYSRMFAGIKTEEEMQAKWNEFNVSLTPEVAPLYKEIMDENMLDVAVVRDVLSYQEDSTLTSLWFKDISIPARTTELYACAKIVGDLRDEVSEQTVDKAKAFLQTVKNADFATEVEGKIVQASKLLPGQPAFDFEMEDVEGNVKHLADFKGKVIYIDLWATWCGPCIQESPAFEALGKKYAGKDIVFLPVSTDTTTKPWLGYLDAHKKELTQYHSNDVALKESWAIMYIPRFILIDKDFNIVNAYAPRPSSEEISPLIDSVLNKQ</sequence>
<dbReference type="InterPro" id="IPR013766">
    <property type="entry name" value="Thioredoxin_domain"/>
</dbReference>
<dbReference type="GO" id="GO:0016491">
    <property type="term" value="F:oxidoreductase activity"/>
    <property type="evidence" value="ECO:0007669"/>
    <property type="project" value="InterPro"/>
</dbReference>
<dbReference type="Pfam" id="PF08534">
    <property type="entry name" value="Redoxin"/>
    <property type="match status" value="1"/>
</dbReference>
<protein>
    <submittedName>
        <fullName evidence="6">TlpA family protein disulfide reductase</fullName>
    </submittedName>
</protein>
<organism evidence="6 7">
    <name type="scientific">Phocaeicola sartorii</name>
    <dbReference type="NCBI Taxonomy" id="671267"/>
    <lineage>
        <taxon>Bacteria</taxon>
        <taxon>Pseudomonadati</taxon>
        <taxon>Bacteroidota</taxon>
        <taxon>Bacteroidia</taxon>
        <taxon>Bacteroidales</taxon>
        <taxon>Bacteroidaceae</taxon>
        <taxon>Phocaeicola</taxon>
    </lineage>
</organism>
<keyword evidence="4" id="KW-0676">Redox-active center</keyword>
<evidence type="ECO:0000259" key="5">
    <source>
        <dbReference type="PROSITE" id="PS51352"/>
    </source>
</evidence>
<dbReference type="PROSITE" id="PS51352">
    <property type="entry name" value="THIOREDOXIN_2"/>
    <property type="match status" value="1"/>
</dbReference>
<dbReference type="GO" id="GO:0017004">
    <property type="term" value="P:cytochrome complex assembly"/>
    <property type="evidence" value="ECO:0007669"/>
    <property type="project" value="UniProtKB-KW"/>
</dbReference>
<dbReference type="SUPFAM" id="SSF52833">
    <property type="entry name" value="Thioredoxin-like"/>
    <property type="match status" value="1"/>
</dbReference>
<reference evidence="6 7" key="1">
    <citation type="submission" date="2019-04" db="EMBL/GenBank/DDBJ databases">
        <title>Microbes associate with the intestines of laboratory mice.</title>
        <authorList>
            <person name="Navarre W."/>
            <person name="Wong E."/>
            <person name="Huang K."/>
            <person name="Tropini C."/>
            <person name="Ng K."/>
            <person name="Yu B."/>
        </authorList>
    </citation>
    <scope>NUCLEOTIDE SEQUENCE [LARGE SCALE GENOMIC DNA]</scope>
    <source>
        <strain evidence="6 7">NM22_B1</strain>
    </source>
</reference>
<dbReference type="InterPro" id="IPR036249">
    <property type="entry name" value="Thioredoxin-like_sf"/>
</dbReference>
<evidence type="ECO:0000313" key="6">
    <source>
        <dbReference type="EMBL" id="TGY71791.1"/>
    </source>
</evidence>
<dbReference type="AlphaFoldDB" id="A0A4S2FRG9"/>
<dbReference type="Proteomes" id="UP000310760">
    <property type="component" value="Unassembled WGS sequence"/>
</dbReference>
<dbReference type="Gene3D" id="3.40.30.10">
    <property type="entry name" value="Glutaredoxin"/>
    <property type="match status" value="1"/>
</dbReference>
<comment type="caution">
    <text evidence="6">The sequence shown here is derived from an EMBL/GenBank/DDBJ whole genome shotgun (WGS) entry which is preliminary data.</text>
</comment>
<accession>A0A4S2FRG9</accession>
<proteinExistence type="predicted"/>